<evidence type="ECO:0000256" key="1">
    <source>
        <dbReference type="SAM" id="Phobius"/>
    </source>
</evidence>
<dbReference type="EMBL" id="SMGK01000006">
    <property type="protein sequence ID" value="TCK70866.1"/>
    <property type="molecule type" value="Genomic_DNA"/>
</dbReference>
<dbReference type="AlphaFoldDB" id="A0A4R1KZ86"/>
<evidence type="ECO:0000313" key="2">
    <source>
        <dbReference type="EMBL" id="TCK70866.1"/>
    </source>
</evidence>
<comment type="caution">
    <text evidence="2">The sequence shown here is derived from an EMBL/GenBank/DDBJ whole genome shotgun (WGS) entry which is preliminary data.</text>
</comment>
<keyword evidence="1" id="KW-0812">Transmembrane</keyword>
<evidence type="ECO:0000313" key="3">
    <source>
        <dbReference type="Proteomes" id="UP000295210"/>
    </source>
</evidence>
<keyword evidence="1" id="KW-1133">Transmembrane helix</keyword>
<sequence>MSEKRPQTFANHARLDPWFHFMVAPIFLLCFIFAVWLLVQHPDSFHVWLALLSFGLLLLTGIARLYSLKVQDRVIRLEERLRLTALLQEPLRSRIHELTERQLIALRFAPDAEIPALVEKTLRDHLKPADIKKSIEVWRPDYWRV</sequence>
<dbReference type="RefSeq" id="WP_131998960.1">
    <property type="nucleotide sequence ID" value="NZ_SMGK01000006.1"/>
</dbReference>
<gene>
    <name evidence="2" type="ORF">C7378_3256</name>
</gene>
<dbReference type="Proteomes" id="UP000295210">
    <property type="component" value="Unassembled WGS sequence"/>
</dbReference>
<feature type="transmembrane region" description="Helical" evidence="1">
    <location>
        <begin position="21"/>
        <end position="39"/>
    </location>
</feature>
<reference evidence="2 3" key="1">
    <citation type="submission" date="2019-03" db="EMBL/GenBank/DDBJ databases">
        <title>Genomic Encyclopedia of Type Strains, Phase IV (KMG-IV): sequencing the most valuable type-strain genomes for metagenomic binning, comparative biology and taxonomic classification.</title>
        <authorList>
            <person name="Goeker M."/>
        </authorList>
    </citation>
    <scope>NUCLEOTIDE SEQUENCE [LARGE SCALE GENOMIC DNA]</scope>
    <source>
        <strain evidence="2 3">DSM 103428</strain>
    </source>
</reference>
<keyword evidence="1" id="KW-0472">Membrane</keyword>
<keyword evidence="3" id="KW-1185">Reference proteome</keyword>
<feature type="transmembrane region" description="Helical" evidence="1">
    <location>
        <begin position="45"/>
        <end position="66"/>
    </location>
</feature>
<organism evidence="2 3">
    <name type="scientific">Acidipila rosea</name>
    <dbReference type="NCBI Taxonomy" id="768535"/>
    <lineage>
        <taxon>Bacteria</taxon>
        <taxon>Pseudomonadati</taxon>
        <taxon>Acidobacteriota</taxon>
        <taxon>Terriglobia</taxon>
        <taxon>Terriglobales</taxon>
        <taxon>Acidobacteriaceae</taxon>
        <taxon>Acidipila</taxon>
    </lineage>
</organism>
<dbReference type="InterPro" id="IPR045385">
    <property type="entry name" value="DUF6526"/>
</dbReference>
<name>A0A4R1KZ86_9BACT</name>
<accession>A0A4R1KZ86</accession>
<dbReference type="Pfam" id="PF20136">
    <property type="entry name" value="DUF6526"/>
    <property type="match status" value="1"/>
</dbReference>
<proteinExistence type="predicted"/>
<protein>
    <submittedName>
        <fullName evidence="2">Uncharacterized protein</fullName>
    </submittedName>
</protein>
<dbReference type="OrthoDB" id="765463at2"/>